<dbReference type="InterPro" id="IPR035979">
    <property type="entry name" value="RBD_domain_sf"/>
</dbReference>
<keyword evidence="8" id="KW-1185">Reference proteome</keyword>
<dbReference type="OrthoDB" id="18087at2759"/>
<dbReference type="SUPFAM" id="SSF54928">
    <property type="entry name" value="RNA-binding domain, RBD"/>
    <property type="match status" value="1"/>
</dbReference>
<evidence type="ECO:0000256" key="1">
    <source>
        <dbReference type="ARBA" id="ARBA00004123"/>
    </source>
</evidence>
<dbReference type="InterPro" id="IPR012677">
    <property type="entry name" value="Nucleotide-bd_a/b_plait_sf"/>
</dbReference>
<protein>
    <submittedName>
        <fullName evidence="7">NMD pathway component</fullName>
    </submittedName>
</protein>
<feature type="region of interest" description="Disordered" evidence="5">
    <location>
        <begin position="270"/>
        <end position="317"/>
    </location>
</feature>
<feature type="compositionally biased region" description="Basic residues" evidence="5">
    <location>
        <begin position="55"/>
        <end position="71"/>
    </location>
</feature>
<keyword evidence="4" id="KW-0539">Nucleus</keyword>
<evidence type="ECO:0000256" key="2">
    <source>
        <dbReference type="ARBA" id="ARBA00005991"/>
    </source>
</evidence>
<reference evidence="7 8" key="1">
    <citation type="journal article" date="2019" name="BMC Genomics">
        <title>Chromosome level assembly and comparative genome analysis confirm lager-brewing yeasts originated from a single hybridization.</title>
        <authorList>
            <person name="Salazar A.N."/>
            <person name="Gorter de Vries A.R."/>
            <person name="van den Broek M."/>
            <person name="Brouwers N."/>
            <person name="de la Torre Cortes P."/>
            <person name="Kuijpers N.G.A."/>
            <person name="Daran J.G."/>
            <person name="Abeel T."/>
        </authorList>
    </citation>
    <scope>NUCLEOTIDE SEQUENCE [LARGE SCALE GENOMIC DNA]</scope>
    <source>
        <strain evidence="7 8">CBS 1483</strain>
    </source>
</reference>
<dbReference type="PANTHER" id="PTHR13112:SF0">
    <property type="entry name" value="FI21285P1"/>
    <property type="match status" value="1"/>
</dbReference>
<dbReference type="PANTHER" id="PTHR13112">
    <property type="entry name" value="UPF3 REGULATOR OF NONSENSE TRANSCRIPTS-LIKE PROTEIN"/>
    <property type="match status" value="1"/>
</dbReference>
<dbReference type="Pfam" id="PF03467">
    <property type="entry name" value="Smg4_UPF3"/>
    <property type="match status" value="1"/>
</dbReference>
<comment type="similarity">
    <text evidence="2">Belongs to the RENT3 family.</text>
</comment>
<feature type="region of interest" description="Disordered" evidence="5">
    <location>
        <begin position="345"/>
        <end position="387"/>
    </location>
</feature>
<dbReference type="Proteomes" id="UP000501346">
    <property type="component" value="Chromosome ScVII"/>
</dbReference>
<gene>
    <name evidence="7" type="primary">UPF3_1</name>
    <name evidence="7" type="ORF">GRS66_001883</name>
</gene>
<dbReference type="GO" id="GO:0003729">
    <property type="term" value="F:mRNA binding"/>
    <property type="evidence" value="ECO:0007669"/>
    <property type="project" value="TreeGrafter"/>
</dbReference>
<dbReference type="AlphaFoldDB" id="A0A6C1DSQ5"/>
<feature type="compositionally biased region" description="Low complexity" evidence="5">
    <location>
        <begin position="350"/>
        <end position="368"/>
    </location>
</feature>
<proteinExistence type="inferred from homology"/>
<evidence type="ECO:0000313" key="8">
    <source>
        <dbReference type="Proteomes" id="UP000501346"/>
    </source>
</evidence>
<dbReference type="GO" id="GO:0005737">
    <property type="term" value="C:cytoplasm"/>
    <property type="evidence" value="ECO:0007669"/>
    <property type="project" value="TreeGrafter"/>
</dbReference>
<evidence type="ECO:0000313" key="7">
    <source>
        <dbReference type="EMBL" id="QID79607.1"/>
    </source>
</evidence>
<sequence length="387" mass="44940">MSNVAGELKNSEGKKKGRGNRYHNKNRGKSKNETVDPKKNENKVNNATNATHNNSKGRRNNKKRNREYYNYKRKARLGKSTENEGFKLVIRLLPPNLTADEFFAILRDNNNDDGDKQDIQGKLKYSDWCFFEGHYSSKVFKNSTYSRCNFLFDNLSDLEKCANFIKTCKFIDNKDNITIPDMKLSPYVKKFTQTSKKDSALVGTIEEDEIFKTFMNSMKQLNENDEYSFQDFSVLKSLEKEFSKSIELENKIAERTERVLTELVGTGDKVKNKNKKKKNKNAKKKFKEEEASAKIPKKKRNRGKKKRENREKSTISKTKNSNVVIIEEAGKEVLKQRKKKMLLQEKLKISNSSQPQSSSAQTQPSFQPKENLFVPRVKILHRDDTKK</sequence>
<feature type="compositionally biased region" description="Basic residues" evidence="5">
    <location>
        <begin position="15"/>
        <end position="29"/>
    </location>
</feature>
<feature type="compositionally biased region" description="Basic and acidic residues" evidence="5">
    <location>
        <begin position="30"/>
        <end position="42"/>
    </location>
</feature>
<feature type="compositionally biased region" description="Basic residues" evidence="5">
    <location>
        <begin position="272"/>
        <end position="285"/>
    </location>
</feature>
<dbReference type="GO" id="GO:0045727">
    <property type="term" value="P:positive regulation of translation"/>
    <property type="evidence" value="ECO:0007669"/>
    <property type="project" value="TreeGrafter"/>
</dbReference>
<dbReference type="GO" id="GO:0005730">
    <property type="term" value="C:nucleolus"/>
    <property type="evidence" value="ECO:0007669"/>
    <property type="project" value="TreeGrafter"/>
</dbReference>
<dbReference type="FunFam" id="3.30.70.330:FF:000963">
    <property type="entry name" value="NMD pathway component"/>
    <property type="match status" value="1"/>
</dbReference>
<feature type="domain" description="UPF3" evidence="6">
    <location>
        <begin position="83"/>
        <end position="263"/>
    </location>
</feature>
<feature type="compositionally biased region" description="Polar residues" evidence="5">
    <location>
        <begin position="43"/>
        <end position="52"/>
    </location>
</feature>
<dbReference type="GO" id="GO:0000184">
    <property type="term" value="P:nuclear-transcribed mRNA catabolic process, nonsense-mediated decay"/>
    <property type="evidence" value="ECO:0007669"/>
    <property type="project" value="UniProtKB-KW"/>
</dbReference>
<feature type="region of interest" description="Disordered" evidence="5">
    <location>
        <begin position="1"/>
        <end position="71"/>
    </location>
</feature>
<evidence type="ECO:0000259" key="6">
    <source>
        <dbReference type="Pfam" id="PF03467"/>
    </source>
</evidence>
<dbReference type="InterPro" id="IPR039722">
    <property type="entry name" value="Upf3"/>
</dbReference>
<feature type="compositionally biased region" description="Basic residues" evidence="5">
    <location>
        <begin position="295"/>
        <end position="307"/>
    </location>
</feature>
<evidence type="ECO:0000256" key="3">
    <source>
        <dbReference type="ARBA" id="ARBA00023161"/>
    </source>
</evidence>
<dbReference type="Gene3D" id="3.30.70.330">
    <property type="match status" value="1"/>
</dbReference>
<dbReference type="EMBL" id="CP048988">
    <property type="protein sequence ID" value="QID79607.1"/>
    <property type="molecule type" value="Genomic_DNA"/>
</dbReference>
<evidence type="ECO:0000256" key="5">
    <source>
        <dbReference type="SAM" id="MobiDB-lite"/>
    </source>
</evidence>
<comment type="subcellular location">
    <subcellularLocation>
        <location evidence="1">Nucleus</location>
    </subcellularLocation>
</comment>
<name>A0A6C1DSQ5_SACPS</name>
<evidence type="ECO:0000256" key="4">
    <source>
        <dbReference type="ARBA" id="ARBA00023242"/>
    </source>
</evidence>
<organism evidence="7 8">
    <name type="scientific">Saccharomyces pastorianus</name>
    <name type="common">Lager yeast</name>
    <name type="synonym">Saccharomyces cerevisiae x Saccharomyces eubayanus</name>
    <dbReference type="NCBI Taxonomy" id="27292"/>
    <lineage>
        <taxon>Eukaryota</taxon>
        <taxon>Fungi</taxon>
        <taxon>Dikarya</taxon>
        <taxon>Ascomycota</taxon>
        <taxon>Saccharomycotina</taxon>
        <taxon>Saccharomycetes</taxon>
        <taxon>Saccharomycetales</taxon>
        <taxon>Saccharomycetaceae</taxon>
        <taxon>Saccharomyces</taxon>
    </lineage>
</organism>
<dbReference type="InterPro" id="IPR005120">
    <property type="entry name" value="UPF3_dom"/>
</dbReference>
<keyword evidence="3" id="KW-0866">Nonsense-mediated mRNA decay</keyword>
<accession>A0A6C1DSQ5</accession>
<dbReference type="CDD" id="cd12455">
    <property type="entry name" value="RRM_like_Smg4_UPF3"/>
    <property type="match status" value="1"/>
</dbReference>